<dbReference type="RefSeq" id="WP_087582429.1">
    <property type="nucleotide sequence ID" value="NZ_NDYN01000001.1"/>
</dbReference>
<dbReference type="EMBL" id="NDYN01000001">
    <property type="protein sequence ID" value="OUT08932.1"/>
    <property type="molecule type" value="Genomic_DNA"/>
</dbReference>
<evidence type="ECO:0000313" key="4">
    <source>
        <dbReference type="Proteomes" id="UP000196317"/>
    </source>
</evidence>
<feature type="region of interest" description="Disordered" evidence="1">
    <location>
        <begin position="199"/>
        <end position="225"/>
    </location>
</feature>
<organism evidence="2 4">
    <name type="scientific">Campylobacter concisus</name>
    <dbReference type="NCBI Taxonomy" id="199"/>
    <lineage>
        <taxon>Bacteria</taxon>
        <taxon>Pseudomonadati</taxon>
        <taxon>Campylobacterota</taxon>
        <taxon>Epsilonproteobacteria</taxon>
        <taxon>Campylobacterales</taxon>
        <taxon>Campylobacteraceae</taxon>
        <taxon>Campylobacter</taxon>
    </lineage>
</organism>
<proteinExistence type="predicted"/>
<name>A0A1Y5MHN2_9BACT</name>
<gene>
    <name evidence="3" type="ORF">B9N65_00925</name>
    <name evidence="2" type="ORF">B9N65_10000</name>
</gene>
<evidence type="ECO:0000313" key="3">
    <source>
        <dbReference type="EMBL" id="OUT08932.1"/>
    </source>
</evidence>
<evidence type="ECO:0000256" key="1">
    <source>
        <dbReference type="SAM" id="MobiDB-lite"/>
    </source>
</evidence>
<reference evidence="2 4" key="1">
    <citation type="submission" date="2017-04" db="EMBL/GenBank/DDBJ databases">
        <title>Complete genome of Campylobacter concisus ATCC 33237T and draft genomes for an additional eight well characterized C. concisus strains.</title>
        <authorList>
            <person name="Cornelius A.J."/>
            <person name="Miller W.G."/>
            <person name="Lastovica A.J."/>
            <person name="On S.L."/>
            <person name="French N.P."/>
            <person name="Vandenberg O."/>
            <person name="Biggs P.J."/>
        </authorList>
    </citation>
    <scope>NUCLEOTIDE SEQUENCE [LARGE SCALE GENOMIC DNA]</scope>
    <source>
        <strain evidence="2 4">CCUG 19995</strain>
    </source>
</reference>
<protein>
    <submittedName>
        <fullName evidence="2">Uncharacterized protein</fullName>
    </submittedName>
</protein>
<dbReference type="EMBL" id="NDYN01000010">
    <property type="protein sequence ID" value="OUT06904.1"/>
    <property type="molecule type" value="Genomic_DNA"/>
</dbReference>
<comment type="caution">
    <text evidence="2">The sequence shown here is derived from an EMBL/GenBank/DDBJ whole genome shotgun (WGS) entry which is preliminary data.</text>
</comment>
<dbReference type="AlphaFoldDB" id="A0A1Y5MHN2"/>
<sequence length="659" mass="76590">MSYYNPQQYISIPHFDSPMKSDNFRTFSAMQEAWNRYQQEKRLEELHPLQVENFGLRNRNLTLDNELQEKLNPLKVKSEELLNTLRDKQNTKTQQEIDFDAENNPLLLENNRLKNIGQGIENQYGNLRNTHQRIQNDQAQWGFNNLQNEYKMINDVFGKPAAVRQAELLEKEAQARIDKENANRDWYNAERDKVMMAQRAGDSTSPRPNIQQTNDGKFIDPSTGDEYERKLNPNTLDFEYVWKKPTDLSKPVSPEKKYSDRTLSQQQLKNISSLSPEEFLALPEDVLKSYAQSMLPIMNTNSKFRDDVLHNRVDSAQNKYLRETLADEYNQDKAYTLYPDGAGSFLKIPATYDKESEEGKFYEEYKKKHPIFTDMDKMLADTKYLEKEHFNSQLNNVGFYKVYDPFSKTEMKKAIQGRDDFGNQQFGWSPEINKYERLAKEIRNSSTSNEALMDMQQNFWHEAKEADPKVFENLKQTTLSDSNGNISRDFLAYVPLVMPTGKQGINLRSNPKMLQAVLKVAENPEEFNAMKALKQGEFQAFGDKDQDIAYLLEDLAQFVSKQHKGPKQATGLTYANSYELGYTDSNGKKRKSLGITLPTPDKESMGTFIEDFANYKRERNWERYVKREKKANAIENDARLAGSLTNRPSSSTWFNLLRN</sequence>
<feature type="compositionally biased region" description="Polar residues" evidence="1">
    <location>
        <begin position="201"/>
        <end position="215"/>
    </location>
</feature>
<evidence type="ECO:0000313" key="2">
    <source>
        <dbReference type="EMBL" id="OUT06904.1"/>
    </source>
</evidence>
<dbReference type="Proteomes" id="UP000196317">
    <property type="component" value="Unassembled WGS sequence"/>
</dbReference>
<accession>A0A1Y5MHN2</accession>